<dbReference type="AlphaFoldDB" id="A0A9P0MHF8"/>
<reference evidence="2" key="1">
    <citation type="submission" date="2022-01" db="EMBL/GenBank/DDBJ databases">
        <authorList>
            <person name="King R."/>
        </authorList>
    </citation>
    <scope>NUCLEOTIDE SEQUENCE</scope>
</reference>
<evidence type="ECO:0000259" key="1">
    <source>
        <dbReference type="SMART" id="SM00829"/>
    </source>
</evidence>
<dbReference type="InterPro" id="IPR013149">
    <property type="entry name" value="ADH-like_C"/>
</dbReference>
<dbReference type="PANTHER" id="PTHR43677">
    <property type="entry name" value="SHORT-CHAIN DEHYDROGENASE/REDUCTASE"/>
    <property type="match status" value="1"/>
</dbReference>
<dbReference type="GO" id="GO:0016491">
    <property type="term" value="F:oxidoreductase activity"/>
    <property type="evidence" value="ECO:0007669"/>
    <property type="project" value="InterPro"/>
</dbReference>
<dbReference type="OrthoDB" id="3509362at2759"/>
<dbReference type="Pfam" id="PF00107">
    <property type="entry name" value="ADH_zinc_N"/>
    <property type="match status" value="1"/>
</dbReference>
<dbReference type="PANTHER" id="PTHR43677:SF4">
    <property type="entry name" value="QUINONE OXIDOREDUCTASE-LIKE PROTEIN 2"/>
    <property type="match status" value="1"/>
</dbReference>
<feature type="domain" description="Enoyl reductase (ER)" evidence="1">
    <location>
        <begin position="37"/>
        <end position="351"/>
    </location>
</feature>
<dbReference type="Gene3D" id="3.40.50.720">
    <property type="entry name" value="NAD(P)-binding Rossmann-like Domain"/>
    <property type="match status" value="1"/>
</dbReference>
<dbReference type="EMBL" id="OV725079">
    <property type="protein sequence ID" value="CAH1395620.1"/>
    <property type="molecule type" value="Genomic_DNA"/>
</dbReference>
<accession>A0A9P0MHF8</accession>
<dbReference type="Proteomes" id="UP001152798">
    <property type="component" value="Chromosome 3"/>
</dbReference>
<dbReference type="SUPFAM" id="SSF51735">
    <property type="entry name" value="NAD(P)-binding Rossmann-fold domains"/>
    <property type="match status" value="1"/>
</dbReference>
<dbReference type="GO" id="GO:0005739">
    <property type="term" value="C:mitochondrion"/>
    <property type="evidence" value="ECO:0007669"/>
    <property type="project" value="TreeGrafter"/>
</dbReference>
<protein>
    <recommendedName>
        <fullName evidence="1">Enoyl reductase (ER) domain-containing protein</fullName>
    </recommendedName>
</protein>
<name>A0A9P0MHF8_NEZVI</name>
<dbReference type="SMART" id="SM00829">
    <property type="entry name" value="PKS_ER"/>
    <property type="match status" value="1"/>
</dbReference>
<dbReference type="InterPro" id="IPR011032">
    <property type="entry name" value="GroES-like_sf"/>
</dbReference>
<dbReference type="Pfam" id="PF08240">
    <property type="entry name" value="ADH_N"/>
    <property type="match status" value="1"/>
</dbReference>
<dbReference type="InterPro" id="IPR013154">
    <property type="entry name" value="ADH-like_N"/>
</dbReference>
<organism evidence="2 3">
    <name type="scientific">Nezara viridula</name>
    <name type="common">Southern green stink bug</name>
    <name type="synonym">Cimex viridulus</name>
    <dbReference type="NCBI Taxonomy" id="85310"/>
    <lineage>
        <taxon>Eukaryota</taxon>
        <taxon>Metazoa</taxon>
        <taxon>Ecdysozoa</taxon>
        <taxon>Arthropoda</taxon>
        <taxon>Hexapoda</taxon>
        <taxon>Insecta</taxon>
        <taxon>Pterygota</taxon>
        <taxon>Neoptera</taxon>
        <taxon>Paraneoptera</taxon>
        <taxon>Hemiptera</taxon>
        <taxon>Heteroptera</taxon>
        <taxon>Panheteroptera</taxon>
        <taxon>Pentatomomorpha</taxon>
        <taxon>Pentatomoidea</taxon>
        <taxon>Pentatomidae</taxon>
        <taxon>Pentatominae</taxon>
        <taxon>Nezara</taxon>
    </lineage>
</organism>
<keyword evidence="3" id="KW-1185">Reference proteome</keyword>
<dbReference type="InterPro" id="IPR020843">
    <property type="entry name" value="ER"/>
</dbReference>
<dbReference type="SUPFAM" id="SSF50129">
    <property type="entry name" value="GroES-like"/>
    <property type="match status" value="1"/>
</dbReference>
<evidence type="ECO:0000313" key="3">
    <source>
        <dbReference type="Proteomes" id="UP001152798"/>
    </source>
</evidence>
<sequence length="354" mass="38686">MAFKRFISLFTSHVTHNTKNNINRRFASNYKAAVLKNLNEPLLIEELPQKKLKRGQVRIKVHACSINSSDYLLTQGANPGNFPLPIVPGYEVSGTVLETQGCTDVAKGDKVVALSKSTLGGFAEECIVDEKDTWILSGGLDFKVAAALPDSFGTAMLGLVHRGHLSEKQTVLVTMAAAHGFAALDLAANVYKAKVIAVCMSNEETANLRKRGAWMATSFSEKEILHDVKELTKDVGLNVIYDTLGGEALHTCMKCISHEGHIIIAGYTLSELPRVRISELLTLPCFSLSGVSLTSYRKHDFSVYRKAVDDALDMKEQGLISPVISATFPLQEVNKAMELIKEKQPLGKIVLEIA</sequence>
<gene>
    <name evidence="2" type="ORF">NEZAVI_LOCUS5863</name>
</gene>
<dbReference type="Gene3D" id="3.90.180.10">
    <property type="entry name" value="Medium-chain alcohol dehydrogenases, catalytic domain"/>
    <property type="match status" value="1"/>
</dbReference>
<evidence type="ECO:0000313" key="2">
    <source>
        <dbReference type="EMBL" id="CAH1395620.1"/>
    </source>
</evidence>
<dbReference type="InterPro" id="IPR036291">
    <property type="entry name" value="NAD(P)-bd_dom_sf"/>
</dbReference>
<proteinExistence type="predicted"/>
<dbReference type="InterPro" id="IPR051397">
    <property type="entry name" value="Zn-ADH-like_protein"/>
</dbReference>